<dbReference type="PANTHER" id="PTHR43581:SF2">
    <property type="entry name" value="EXCINUCLEASE ATPASE SUBUNIT"/>
    <property type="match status" value="1"/>
</dbReference>
<dbReference type="STRING" id="1121898.GCA_000422725_01839"/>
<evidence type="ECO:0000259" key="1">
    <source>
        <dbReference type="Pfam" id="PF13304"/>
    </source>
</evidence>
<sequence length="510" mass="57280">MRIIELHIKSPWKNLDGFSVTFNSSNDIAVLLGKNGSAKSNLLETIIKIFRDIDLRYPSPFAYSMTYTINGCKVNIETEKGKQAKAKVDGVTVSFLELKASWVPRYIVGYYSGASDRFDELFQIHDKNALKSTLHPIKPGEKLSFRTFILARPVHGLFALLSFYLSHDKEIVSFLESYPRIEGFDSALITIKKPTWAKKGSTADDFWGAKGPVGDLLNSILKHSMAPFTRTVTVNTDFRRRERRELTFLHLPDLSSLHDLSAEYGSDPRAFFQALDTMRLSDLLEDFKVRVKVKGANSAIHTRQLSEGEQQLLTVLGLMRFTQDAGSLYILDEPDTHLNPAWGLDYLERLRIIGGINKDSHTIIATHDPLLVAGLLKEEIKVLSRSEAGKITATEPEESPRGTGVAGVLTSELYGLESQLDRFSLKVLKRIYEVSMLENYPAKNKHLHRLRKIVPGLNATDISPDPYRNIAKLAYKEAIELVINSESNSEVKIKAIENLSALLYNAAKKI</sequence>
<gene>
    <name evidence="2" type="ORF">Q766_20270</name>
</gene>
<dbReference type="InterPro" id="IPR027417">
    <property type="entry name" value="P-loop_NTPase"/>
</dbReference>
<dbReference type="Gene3D" id="3.40.50.300">
    <property type="entry name" value="P-loop containing nucleotide triphosphate hydrolases"/>
    <property type="match status" value="1"/>
</dbReference>
<dbReference type="EMBL" id="JRLY01000029">
    <property type="protein sequence ID" value="KGO91025.1"/>
    <property type="molecule type" value="Genomic_DNA"/>
</dbReference>
<accession>A0A0A2MRZ2</accession>
<reference evidence="2 3" key="1">
    <citation type="submission" date="2013-09" db="EMBL/GenBank/DDBJ databases">
        <authorList>
            <person name="Zeng Z."/>
            <person name="Chen C."/>
        </authorList>
    </citation>
    <scope>NUCLEOTIDE SEQUENCE [LARGE SCALE GENOMIC DNA]</scope>
    <source>
        <strain evidence="2 3">WB 4.1-42</strain>
    </source>
</reference>
<dbReference type="InterPro" id="IPR003959">
    <property type="entry name" value="ATPase_AAA_core"/>
</dbReference>
<keyword evidence="3" id="KW-1185">Reference proteome</keyword>
<dbReference type="eggNOG" id="COG3950">
    <property type="taxonomic scope" value="Bacteria"/>
</dbReference>
<dbReference type="OrthoDB" id="9815944at2"/>
<name>A0A0A2MRZ2_9FLAO</name>
<feature type="domain" description="ATPase AAA-type core" evidence="1">
    <location>
        <begin position="302"/>
        <end position="373"/>
    </location>
</feature>
<comment type="caution">
    <text evidence="2">The sequence shown here is derived from an EMBL/GenBank/DDBJ whole genome shotgun (WGS) entry which is preliminary data.</text>
</comment>
<dbReference type="InterPro" id="IPR051396">
    <property type="entry name" value="Bact_Antivir_Def_Nuclease"/>
</dbReference>
<protein>
    <recommendedName>
        <fullName evidence="1">ATPase AAA-type core domain-containing protein</fullName>
    </recommendedName>
</protein>
<evidence type="ECO:0000313" key="3">
    <source>
        <dbReference type="Proteomes" id="UP000030111"/>
    </source>
</evidence>
<dbReference type="GO" id="GO:0005524">
    <property type="term" value="F:ATP binding"/>
    <property type="evidence" value="ECO:0007669"/>
    <property type="project" value="InterPro"/>
</dbReference>
<dbReference type="GO" id="GO:0016887">
    <property type="term" value="F:ATP hydrolysis activity"/>
    <property type="evidence" value="ECO:0007669"/>
    <property type="project" value="InterPro"/>
</dbReference>
<organism evidence="2 3">
    <name type="scientific">Flavobacterium subsaxonicum WB 4.1-42 = DSM 21790</name>
    <dbReference type="NCBI Taxonomy" id="1121898"/>
    <lineage>
        <taxon>Bacteria</taxon>
        <taxon>Pseudomonadati</taxon>
        <taxon>Bacteroidota</taxon>
        <taxon>Flavobacteriia</taxon>
        <taxon>Flavobacteriales</taxon>
        <taxon>Flavobacteriaceae</taxon>
        <taxon>Flavobacterium</taxon>
    </lineage>
</organism>
<dbReference type="Proteomes" id="UP000030111">
    <property type="component" value="Unassembled WGS sequence"/>
</dbReference>
<dbReference type="RefSeq" id="WP_081663243.1">
    <property type="nucleotide sequence ID" value="NZ_AUGP01000017.1"/>
</dbReference>
<dbReference type="SUPFAM" id="SSF52540">
    <property type="entry name" value="P-loop containing nucleoside triphosphate hydrolases"/>
    <property type="match status" value="1"/>
</dbReference>
<dbReference type="AlphaFoldDB" id="A0A0A2MRZ2"/>
<proteinExistence type="predicted"/>
<dbReference type="Pfam" id="PF13304">
    <property type="entry name" value="AAA_21"/>
    <property type="match status" value="1"/>
</dbReference>
<dbReference type="PANTHER" id="PTHR43581">
    <property type="entry name" value="ATP/GTP PHOSPHATASE"/>
    <property type="match status" value="1"/>
</dbReference>
<evidence type="ECO:0000313" key="2">
    <source>
        <dbReference type="EMBL" id="KGO91025.1"/>
    </source>
</evidence>